<dbReference type="OrthoDB" id="9790035at2"/>
<dbReference type="GO" id="GO:0071949">
    <property type="term" value="F:FAD binding"/>
    <property type="evidence" value="ECO:0007669"/>
    <property type="project" value="InterPro"/>
</dbReference>
<dbReference type="PANTHER" id="PTHR43422:SF3">
    <property type="entry name" value="THIAMINE THIAZOLE SYNTHASE"/>
    <property type="match status" value="1"/>
</dbReference>
<evidence type="ECO:0000313" key="3">
    <source>
        <dbReference type="EMBL" id="OIK03533.1"/>
    </source>
</evidence>
<dbReference type="InterPro" id="IPR002938">
    <property type="entry name" value="FAD-bd"/>
</dbReference>
<evidence type="ECO:0000259" key="2">
    <source>
        <dbReference type="Pfam" id="PF01494"/>
    </source>
</evidence>
<name>A0A1S2QCV9_9ACTN</name>
<dbReference type="Gene3D" id="3.50.50.60">
    <property type="entry name" value="FAD/NAD(P)-binding domain"/>
    <property type="match status" value="1"/>
</dbReference>
<evidence type="ECO:0000313" key="4">
    <source>
        <dbReference type="Proteomes" id="UP000179642"/>
    </source>
</evidence>
<dbReference type="SUPFAM" id="SSF51905">
    <property type="entry name" value="FAD/NAD(P)-binding domain"/>
    <property type="match status" value="1"/>
</dbReference>
<dbReference type="Proteomes" id="UP000179642">
    <property type="component" value="Unassembled WGS sequence"/>
</dbReference>
<accession>A0A1S2QCV9</accession>
<dbReference type="InterPro" id="IPR036188">
    <property type="entry name" value="FAD/NAD-bd_sf"/>
</dbReference>
<feature type="domain" description="FAD-binding" evidence="2">
    <location>
        <begin position="15"/>
        <end position="355"/>
    </location>
</feature>
<gene>
    <name evidence="3" type="ORF">BIV23_21845</name>
</gene>
<dbReference type="PANTHER" id="PTHR43422">
    <property type="entry name" value="THIAMINE THIAZOLE SYNTHASE"/>
    <property type="match status" value="1"/>
</dbReference>
<sequence>MPDTAADIRTARRRAVVIGGSTTGMLAASVLATRFHEVTVVEADRLPAGAEPRKGLPQARHAHLLWSGGVSALEELLPGITGEVTGQGAGLIGVMSDLVSKAPSGQWFRRFTDSRHHMIVCSRDLLDAVIRAHVLARPGITLLDGTRAAGLAGRRDRVTGVRVPTGPDGRESTLAADLVIDASGRGSQASAWLGRLGHGPVEERVVDAGVAYASRLYAAPDGTLGRRYPVVNVQADPRRAPGRGGVVVPIEGDRWLVTLSGTRGGQPTADPEAFEHFALTGLTDPVIGRLLARAKPLTDPVTTRSTANRRRYYENAPTWPEGFAVLGDAVAGYNPVYGHGLSVAAQSALALGRVLDRYGPTAPGTARRVQRAVARPVGNAWNLAVGQDASYPGATPEPPTLVERLLSRYVDRAVAAGAENPRALHGLLDVMSLKAPASRLLAPDMLWNIALGPRKGPLPGPPLTDSERTAAGLN</sequence>
<dbReference type="Pfam" id="PF01494">
    <property type="entry name" value="FAD_binding_3"/>
    <property type="match status" value="1"/>
</dbReference>
<evidence type="ECO:0000256" key="1">
    <source>
        <dbReference type="SAM" id="MobiDB-lite"/>
    </source>
</evidence>
<feature type="region of interest" description="Disordered" evidence="1">
    <location>
        <begin position="453"/>
        <end position="474"/>
    </location>
</feature>
<dbReference type="EMBL" id="MLYO01000035">
    <property type="protein sequence ID" value="OIK03533.1"/>
    <property type="molecule type" value="Genomic_DNA"/>
</dbReference>
<keyword evidence="4" id="KW-1185">Reference proteome</keyword>
<proteinExistence type="predicted"/>
<comment type="caution">
    <text evidence="3">The sequence shown here is derived from an EMBL/GenBank/DDBJ whole genome shotgun (WGS) entry which is preliminary data.</text>
</comment>
<dbReference type="AlphaFoldDB" id="A0A1S2QCV9"/>
<protein>
    <submittedName>
        <fullName evidence="3">Pyridine nucleotide-disulfide oxidoreductase</fullName>
    </submittedName>
</protein>
<organism evidence="3 4">
    <name type="scientific">Streptomyces monashensis</name>
    <dbReference type="NCBI Taxonomy" id="1678012"/>
    <lineage>
        <taxon>Bacteria</taxon>
        <taxon>Bacillati</taxon>
        <taxon>Actinomycetota</taxon>
        <taxon>Actinomycetes</taxon>
        <taxon>Kitasatosporales</taxon>
        <taxon>Streptomycetaceae</taxon>
        <taxon>Streptomyces</taxon>
    </lineage>
</organism>
<dbReference type="RefSeq" id="WP_071382604.1">
    <property type="nucleotide sequence ID" value="NZ_MLYO01000035.1"/>
</dbReference>
<reference evidence="3 4" key="1">
    <citation type="submission" date="2016-10" db="EMBL/GenBank/DDBJ databases">
        <title>Genome sequence of Streptomyces sp. MUSC 1.</title>
        <authorList>
            <person name="Lee L.-H."/>
            <person name="Ser H.-L."/>
            <person name="Law J.W.-F."/>
        </authorList>
    </citation>
    <scope>NUCLEOTIDE SEQUENCE [LARGE SCALE GENOMIC DNA]</scope>
    <source>
        <strain evidence="3 4">MUSC 1</strain>
    </source>
</reference>